<dbReference type="GO" id="GO:0050135">
    <property type="term" value="F:NADP+ nucleosidase activity"/>
    <property type="evidence" value="ECO:0007669"/>
    <property type="project" value="InterPro"/>
</dbReference>
<dbReference type="Proteomes" id="UP000585226">
    <property type="component" value="Unassembled WGS sequence"/>
</dbReference>
<gene>
    <name evidence="2" type="ORF">HX893_32535</name>
</gene>
<reference evidence="2 3" key="1">
    <citation type="submission" date="2020-04" db="EMBL/GenBank/DDBJ databases">
        <title>Molecular characterization of pseudomonads from Agaricus bisporus reveal novel blotch 2 pathogens in Western Europe.</title>
        <authorList>
            <person name="Taparia T."/>
            <person name="Krijger M."/>
            <person name="Haynes E."/>
            <person name="Elpinstone J.G."/>
            <person name="Noble R."/>
            <person name="Van Der Wolf J."/>
        </authorList>
    </citation>
    <scope>NUCLEOTIDE SEQUENCE [LARGE SCALE GENOMIC DNA]</scope>
    <source>
        <strain evidence="2 3">P8021</strain>
    </source>
</reference>
<dbReference type="InterPro" id="IPR014571">
    <property type="entry name" value="UCP032620"/>
</dbReference>
<dbReference type="PIRSF" id="PIRSF032620">
    <property type="entry name" value="UCP032620"/>
    <property type="match status" value="1"/>
</dbReference>
<protein>
    <submittedName>
        <fullName evidence="2">Nucleotide-binding protein</fullName>
    </submittedName>
</protein>
<dbReference type="EMBL" id="JACASD010000130">
    <property type="protein sequence ID" value="NWE92853.1"/>
    <property type="molecule type" value="Genomic_DNA"/>
</dbReference>
<evidence type="ECO:0000313" key="2">
    <source>
        <dbReference type="EMBL" id="NWE92853.1"/>
    </source>
</evidence>
<dbReference type="RefSeq" id="WP_177115071.1">
    <property type="nucleotide sequence ID" value="NZ_JACASD010000130.1"/>
</dbReference>
<evidence type="ECO:0000313" key="3">
    <source>
        <dbReference type="Proteomes" id="UP000585226"/>
    </source>
</evidence>
<name>A0A7Y8G882_9PSED</name>
<comment type="caution">
    <text evidence="2">The sequence shown here is derived from an EMBL/GenBank/DDBJ whole genome shotgun (WGS) entry which is preliminary data.</text>
</comment>
<dbReference type="Pfam" id="PF10137">
    <property type="entry name" value="CAP12-PCTIR_TIR"/>
    <property type="match status" value="1"/>
</dbReference>
<dbReference type="AlphaFoldDB" id="A0A7Y8G882"/>
<organism evidence="2 3">
    <name type="scientific">Pseudomonas reactans</name>
    <dbReference type="NCBI Taxonomy" id="117680"/>
    <lineage>
        <taxon>Bacteria</taxon>
        <taxon>Pseudomonadati</taxon>
        <taxon>Pseudomonadota</taxon>
        <taxon>Gammaproteobacteria</taxon>
        <taxon>Pseudomonadales</taxon>
        <taxon>Pseudomonadaceae</taxon>
        <taxon>Pseudomonas</taxon>
    </lineage>
</organism>
<accession>A0A7Y8G882</accession>
<sequence length="276" mass="30851">MYYHVIVKPKSDKYYGEYKTDLTKEQLISRFVEPYEQGLPIIINGKTVQPEDLERITISESEKTIESFVAQVRLEHQRSSVAIIGGPSYEQQAIGRAKDVTDDFIEGAVGYKKALLKDAPARTLKASGDRKRVFIVHGHDESAQNKAARFIEKLGFEAVILHEKASSGRTIIEKIEHYSDVGFAVVLYTPDDVGNVKSAADNLNLRARQNVVFEHGYLIGKLGRQNVAALVDGKLELPNDISGVVYISLDEASAWHLQLAKEMKQSGYDIDMNKLI</sequence>
<feature type="domain" description="CD-NTase-associated protein 12/Pycsar effector protein TIR" evidence="1">
    <location>
        <begin position="132"/>
        <end position="250"/>
    </location>
</feature>
<proteinExistence type="predicted"/>
<evidence type="ECO:0000259" key="1">
    <source>
        <dbReference type="Pfam" id="PF10137"/>
    </source>
</evidence>
<dbReference type="InterPro" id="IPR019302">
    <property type="entry name" value="CAP12/PCTIR_TIR_dom"/>
</dbReference>